<name>A0A433STF5_ELYCH</name>
<evidence type="ECO:0000313" key="4">
    <source>
        <dbReference type="Proteomes" id="UP000271974"/>
    </source>
</evidence>
<protein>
    <submittedName>
        <fullName evidence="3">Uncharacterized protein</fullName>
    </submittedName>
</protein>
<feature type="signal peptide" evidence="2">
    <location>
        <begin position="1"/>
        <end position="26"/>
    </location>
</feature>
<keyword evidence="4" id="KW-1185">Reference proteome</keyword>
<comment type="caution">
    <text evidence="3">The sequence shown here is derived from an EMBL/GenBank/DDBJ whole genome shotgun (WGS) entry which is preliminary data.</text>
</comment>
<accession>A0A433STF5</accession>
<keyword evidence="2" id="KW-0732">Signal</keyword>
<feature type="chain" id="PRO_5019385589" evidence="2">
    <location>
        <begin position="27"/>
        <end position="224"/>
    </location>
</feature>
<evidence type="ECO:0000313" key="3">
    <source>
        <dbReference type="EMBL" id="RUS72543.1"/>
    </source>
</evidence>
<proteinExistence type="predicted"/>
<reference evidence="3 4" key="1">
    <citation type="submission" date="2019-01" db="EMBL/GenBank/DDBJ databases">
        <title>A draft genome assembly of the solar-powered sea slug Elysia chlorotica.</title>
        <authorList>
            <person name="Cai H."/>
            <person name="Li Q."/>
            <person name="Fang X."/>
            <person name="Li J."/>
            <person name="Curtis N.E."/>
            <person name="Altenburger A."/>
            <person name="Shibata T."/>
            <person name="Feng M."/>
            <person name="Maeda T."/>
            <person name="Schwartz J.A."/>
            <person name="Shigenobu S."/>
            <person name="Lundholm N."/>
            <person name="Nishiyama T."/>
            <person name="Yang H."/>
            <person name="Hasebe M."/>
            <person name="Li S."/>
            <person name="Pierce S.K."/>
            <person name="Wang J."/>
        </authorList>
    </citation>
    <scope>NUCLEOTIDE SEQUENCE [LARGE SCALE GENOMIC DNA]</scope>
    <source>
        <strain evidence="3">EC2010</strain>
        <tissue evidence="3">Whole organism of an adult</tissue>
    </source>
</reference>
<dbReference type="AlphaFoldDB" id="A0A433STF5"/>
<dbReference type="EMBL" id="RQTK01001055">
    <property type="protein sequence ID" value="RUS72543.1"/>
    <property type="molecule type" value="Genomic_DNA"/>
</dbReference>
<feature type="region of interest" description="Disordered" evidence="1">
    <location>
        <begin position="95"/>
        <end position="164"/>
    </location>
</feature>
<organism evidence="3 4">
    <name type="scientific">Elysia chlorotica</name>
    <name type="common">Eastern emerald elysia</name>
    <name type="synonym">Sea slug</name>
    <dbReference type="NCBI Taxonomy" id="188477"/>
    <lineage>
        <taxon>Eukaryota</taxon>
        <taxon>Metazoa</taxon>
        <taxon>Spiralia</taxon>
        <taxon>Lophotrochozoa</taxon>
        <taxon>Mollusca</taxon>
        <taxon>Gastropoda</taxon>
        <taxon>Heterobranchia</taxon>
        <taxon>Euthyneura</taxon>
        <taxon>Panpulmonata</taxon>
        <taxon>Sacoglossa</taxon>
        <taxon>Placobranchoidea</taxon>
        <taxon>Plakobranchidae</taxon>
        <taxon>Elysia</taxon>
    </lineage>
</organism>
<feature type="compositionally biased region" description="Basic and acidic residues" evidence="1">
    <location>
        <begin position="97"/>
        <end position="163"/>
    </location>
</feature>
<dbReference type="Proteomes" id="UP000271974">
    <property type="component" value="Unassembled WGS sequence"/>
</dbReference>
<evidence type="ECO:0000256" key="2">
    <source>
        <dbReference type="SAM" id="SignalP"/>
    </source>
</evidence>
<evidence type="ECO:0000256" key="1">
    <source>
        <dbReference type="SAM" id="MobiDB-lite"/>
    </source>
</evidence>
<gene>
    <name evidence="3" type="ORF">EGW08_019696</name>
</gene>
<sequence length="224" mass="25611">MPCSQMTLTLALLLVLVLTLCVGVQSAAVRRHYAGRHRLEPGARIQHMFSFYHDNGISEADKYKSHGIPTMSRIWQHIKLSDISLEARPQYSLYGADENKNANDENKNANDENKNANDENKNANDENKNANDENKNTYDENKNANDENKNANDENKNANDENKTLTTRIRTLTMRTIPDGVDVRRFLQICQTCGEFYGTQYSSDCVYDKTFQTFSLCFNAVIRR</sequence>